<feature type="domain" description="THIF-type NAD/FAD binding fold" evidence="3">
    <location>
        <begin position="12"/>
        <end position="235"/>
    </location>
</feature>
<dbReference type="STRING" id="694429.Pyrfu_0244"/>
<dbReference type="RefSeq" id="WP_014025793.1">
    <property type="nucleotide sequence ID" value="NC_015931.1"/>
</dbReference>
<dbReference type="CDD" id="cd00757">
    <property type="entry name" value="ThiF_MoeB_HesA_family"/>
    <property type="match status" value="1"/>
</dbReference>
<dbReference type="Proteomes" id="UP000001037">
    <property type="component" value="Chromosome"/>
</dbReference>
<dbReference type="InterPro" id="IPR035985">
    <property type="entry name" value="Ubiquitin-activating_enz"/>
</dbReference>
<dbReference type="OrthoDB" id="7915at2157"/>
<dbReference type="FunFam" id="3.40.50.720:FF:000080">
    <property type="entry name" value="Thiazole biosynthesis adenylyltransferase ThiF"/>
    <property type="match status" value="1"/>
</dbReference>
<dbReference type="GeneID" id="11139886"/>
<accession>G0EF02</accession>
<protein>
    <submittedName>
        <fullName evidence="4">UBA/THIF-type NAD/FAD binding protein</fullName>
    </submittedName>
</protein>
<evidence type="ECO:0000313" key="5">
    <source>
        <dbReference type="Proteomes" id="UP000001037"/>
    </source>
</evidence>
<gene>
    <name evidence="4" type="ordered locus">Pyrfu_0244</name>
</gene>
<dbReference type="eggNOG" id="arCOG01676">
    <property type="taxonomic scope" value="Archaea"/>
</dbReference>
<dbReference type="InterPro" id="IPR045886">
    <property type="entry name" value="ThiF/MoeB/HesA"/>
</dbReference>
<keyword evidence="2" id="KW-0472">Membrane</keyword>
<dbReference type="AlphaFoldDB" id="G0EF02"/>
<evidence type="ECO:0000256" key="2">
    <source>
        <dbReference type="SAM" id="Phobius"/>
    </source>
</evidence>
<dbReference type="GO" id="GO:0008641">
    <property type="term" value="F:ubiquitin-like modifier activating enzyme activity"/>
    <property type="evidence" value="ECO:0007669"/>
    <property type="project" value="InterPro"/>
</dbReference>
<dbReference type="Gene3D" id="3.40.50.720">
    <property type="entry name" value="NAD(P)-binding Rossmann-like Domain"/>
    <property type="match status" value="1"/>
</dbReference>
<dbReference type="PANTHER" id="PTHR10953:SF102">
    <property type="entry name" value="ADENYLYLTRANSFERASE AND SULFURTRANSFERASE MOCS3"/>
    <property type="match status" value="1"/>
</dbReference>
<dbReference type="HOGENOM" id="CLU_013325_10_4_2"/>
<dbReference type="InParanoid" id="G0EF02"/>
<reference evidence="4 5" key="1">
    <citation type="journal article" date="2011" name="Stand. Genomic Sci.">
        <title>Complete genome sequence of the hyperthermophilic chemolithoautotroph Pyrolobus fumarii type strain (1A).</title>
        <authorList>
            <person name="Anderson I."/>
            <person name="Goker M."/>
            <person name="Nolan M."/>
            <person name="Lucas S."/>
            <person name="Hammon N."/>
            <person name="Deshpande S."/>
            <person name="Cheng J.F."/>
            <person name="Tapia R."/>
            <person name="Han C."/>
            <person name="Goodwin L."/>
            <person name="Pitluck S."/>
            <person name="Huntemann M."/>
            <person name="Liolios K."/>
            <person name="Ivanova N."/>
            <person name="Pagani I."/>
            <person name="Mavromatis K."/>
            <person name="Ovchinikova G."/>
            <person name="Pati A."/>
            <person name="Chen A."/>
            <person name="Palaniappan K."/>
            <person name="Land M."/>
            <person name="Hauser L."/>
            <person name="Brambilla E.M."/>
            <person name="Huber H."/>
            <person name="Yasawong M."/>
            <person name="Rohde M."/>
            <person name="Spring S."/>
            <person name="Abt B."/>
            <person name="Sikorski J."/>
            <person name="Wirth R."/>
            <person name="Detter J.C."/>
            <person name="Woyke T."/>
            <person name="Bristow J."/>
            <person name="Eisen J.A."/>
            <person name="Markowitz V."/>
            <person name="Hugenholtz P."/>
            <person name="Kyrpides N.C."/>
            <person name="Klenk H.P."/>
            <person name="Lapidus A."/>
        </authorList>
    </citation>
    <scope>NUCLEOTIDE SEQUENCE [LARGE SCALE GENOMIC DNA]</scope>
    <source>
        <strain evidence="5">DSM 11204 / 1A</strain>
    </source>
</reference>
<dbReference type="EMBL" id="CP002838">
    <property type="protein sequence ID" value="AEM38116.1"/>
    <property type="molecule type" value="Genomic_DNA"/>
</dbReference>
<sequence>MAYGYAGNMERYDRQLRLWGREAQEKLRQATVLVVGVGGLGSIASLYLTLAGVGHLILVDRDAVEPSNLNRQVLYTEEDIGKPKALVAAERLSKLNPDVRIEAHVATVSRETIEPLVKRADVVIDGLDNWSARLVLDELCWKHRKPFVHAGIHGMYGQLTTIIPGKTPCLRCIVRNPRDPQRPIPVVGVTPGVVGTLAATEAIKLITGYGETLAGHLLIIDLANMEFTKIKLEVSNECIEACEKIA</sequence>
<evidence type="ECO:0000259" key="3">
    <source>
        <dbReference type="Pfam" id="PF00899"/>
    </source>
</evidence>
<evidence type="ECO:0000256" key="1">
    <source>
        <dbReference type="ARBA" id="ARBA00009919"/>
    </source>
</evidence>
<feature type="transmembrane region" description="Helical" evidence="2">
    <location>
        <begin position="30"/>
        <end position="58"/>
    </location>
</feature>
<dbReference type="Pfam" id="PF00899">
    <property type="entry name" value="ThiF"/>
    <property type="match status" value="1"/>
</dbReference>
<keyword evidence="2" id="KW-1133">Transmembrane helix</keyword>
<dbReference type="GO" id="GO:0005737">
    <property type="term" value="C:cytoplasm"/>
    <property type="evidence" value="ECO:0007669"/>
    <property type="project" value="TreeGrafter"/>
</dbReference>
<dbReference type="SUPFAM" id="SSF69572">
    <property type="entry name" value="Activating enzymes of the ubiquitin-like proteins"/>
    <property type="match status" value="1"/>
</dbReference>
<dbReference type="GO" id="GO:0016779">
    <property type="term" value="F:nucleotidyltransferase activity"/>
    <property type="evidence" value="ECO:0007669"/>
    <property type="project" value="TreeGrafter"/>
</dbReference>
<dbReference type="InterPro" id="IPR000594">
    <property type="entry name" value="ThiF_NAD_FAD-bd"/>
</dbReference>
<organism evidence="4 5">
    <name type="scientific">Pyrolobus fumarii (strain DSM 11204 / 1A)</name>
    <dbReference type="NCBI Taxonomy" id="694429"/>
    <lineage>
        <taxon>Archaea</taxon>
        <taxon>Thermoproteota</taxon>
        <taxon>Thermoprotei</taxon>
        <taxon>Desulfurococcales</taxon>
        <taxon>Pyrodictiaceae</taxon>
        <taxon>Pyrolobus</taxon>
    </lineage>
</organism>
<name>G0EF02_PYRF1</name>
<keyword evidence="2" id="KW-0812">Transmembrane</keyword>
<dbReference type="KEGG" id="pfm:Pyrfu_0244"/>
<dbReference type="GO" id="GO:0004792">
    <property type="term" value="F:thiosulfate-cyanide sulfurtransferase activity"/>
    <property type="evidence" value="ECO:0007669"/>
    <property type="project" value="TreeGrafter"/>
</dbReference>
<dbReference type="FunCoup" id="G0EF02">
    <property type="interactions" value="66"/>
</dbReference>
<evidence type="ECO:0000313" key="4">
    <source>
        <dbReference type="EMBL" id="AEM38116.1"/>
    </source>
</evidence>
<dbReference type="PANTHER" id="PTHR10953">
    <property type="entry name" value="UBIQUITIN-ACTIVATING ENZYME E1"/>
    <property type="match status" value="1"/>
</dbReference>
<keyword evidence="5" id="KW-1185">Reference proteome</keyword>
<proteinExistence type="inferred from homology"/>
<comment type="similarity">
    <text evidence="1">Belongs to the HesA/MoeB/ThiF family.</text>
</comment>